<dbReference type="STRING" id="556484.B5Y3M0"/>
<dbReference type="InterPro" id="IPR029063">
    <property type="entry name" value="SAM-dependent_MTases_sf"/>
</dbReference>
<evidence type="ECO:0000256" key="8">
    <source>
        <dbReference type="ARBA" id="ARBA00022679"/>
    </source>
</evidence>
<dbReference type="PROSITE" id="PS50297">
    <property type="entry name" value="ANK_REP_REGION"/>
    <property type="match status" value="1"/>
</dbReference>
<evidence type="ECO:0000256" key="4">
    <source>
        <dbReference type="ARBA" id="ARBA00011245"/>
    </source>
</evidence>
<reference evidence="15 16" key="1">
    <citation type="journal article" date="2008" name="Nature">
        <title>The Phaeodactylum genome reveals the evolutionary history of diatom genomes.</title>
        <authorList>
            <person name="Bowler C."/>
            <person name="Allen A.E."/>
            <person name="Badger J.H."/>
            <person name="Grimwood J."/>
            <person name="Jabbari K."/>
            <person name="Kuo A."/>
            <person name="Maheswari U."/>
            <person name="Martens C."/>
            <person name="Maumus F."/>
            <person name="Otillar R.P."/>
            <person name="Rayko E."/>
            <person name="Salamov A."/>
            <person name="Vandepoele K."/>
            <person name="Beszteri B."/>
            <person name="Gruber A."/>
            <person name="Heijde M."/>
            <person name="Katinka M."/>
            <person name="Mock T."/>
            <person name="Valentin K."/>
            <person name="Verret F."/>
            <person name="Berges J.A."/>
            <person name="Brownlee C."/>
            <person name="Cadoret J.P."/>
            <person name="Chiovitti A."/>
            <person name="Choi C.J."/>
            <person name="Coesel S."/>
            <person name="De Martino A."/>
            <person name="Detter J.C."/>
            <person name="Durkin C."/>
            <person name="Falciatore A."/>
            <person name="Fournet J."/>
            <person name="Haruta M."/>
            <person name="Huysman M.J."/>
            <person name="Jenkins B.D."/>
            <person name="Jiroutova K."/>
            <person name="Jorgensen R.E."/>
            <person name="Joubert Y."/>
            <person name="Kaplan A."/>
            <person name="Kroger N."/>
            <person name="Kroth P.G."/>
            <person name="La Roche J."/>
            <person name="Lindquist E."/>
            <person name="Lommer M."/>
            <person name="Martin-Jezequel V."/>
            <person name="Lopez P.J."/>
            <person name="Lucas S."/>
            <person name="Mangogna M."/>
            <person name="McGinnis K."/>
            <person name="Medlin L.K."/>
            <person name="Montsant A."/>
            <person name="Oudot-Le Secq M.P."/>
            <person name="Napoli C."/>
            <person name="Obornik M."/>
            <person name="Parker M.S."/>
            <person name="Petit J.L."/>
            <person name="Porcel B.M."/>
            <person name="Poulsen N."/>
            <person name="Robison M."/>
            <person name="Rychlewski L."/>
            <person name="Rynearson T.A."/>
            <person name="Schmutz J."/>
            <person name="Shapiro H."/>
            <person name="Siaut M."/>
            <person name="Stanley M."/>
            <person name="Sussman M.R."/>
            <person name="Taylor A.R."/>
            <person name="Vardi A."/>
            <person name="von Dassow P."/>
            <person name="Vyverman W."/>
            <person name="Willis A."/>
            <person name="Wyrwicz L.S."/>
            <person name="Rokhsar D.S."/>
            <person name="Weissenbach J."/>
            <person name="Armbrust E.V."/>
            <person name="Green B.R."/>
            <person name="Van de Peer Y."/>
            <person name="Grigoriev I.V."/>
        </authorList>
    </citation>
    <scope>NUCLEOTIDE SEQUENCE [LARGE SCALE GENOMIC DNA]</scope>
    <source>
        <strain evidence="15 16">CCAP 1055/1</strain>
    </source>
</reference>
<gene>
    <name evidence="15" type="ORF">PHATR_46736</name>
</gene>
<dbReference type="RefSeq" id="XP_002185682.1">
    <property type="nucleotide sequence ID" value="XM_002185646.1"/>
</dbReference>
<comment type="function">
    <text evidence="1">S-adenosyl-L-methionine-dependent protein-arginine N-methyltransferase that methylates the delta-nitrogen atom of arginine residues to form N5-methylarginine (type IV) in target proteins. Monomethylates ribosomal protein L12.</text>
</comment>
<feature type="domain" description="RMT2" evidence="14">
    <location>
        <begin position="142"/>
        <end position="404"/>
    </location>
</feature>
<dbReference type="SUPFAM" id="SSF53335">
    <property type="entry name" value="S-adenosyl-L-methionine-dependent methyltransferases"/>
    <property type="match status" value="1"/>
</dbReference>
<dbReference type="PaxDb" id="2850-Phatr46736"/>
<keyword evidence="16" id="KW-1185">Reference proteome</keyword>
<dbReference type="GeneID" id="7204512"/>
<dbReference type="Gene3D" id="1.25.40.20">
    <property type="entry name" value="Ankyrin repeat-containing domain"/>
    <property type="match status" value="1"/>
</dbReference>
<evidence type="ECO:0000256" key="7">
    <source>
        <dbReference type="ARBA" id="ARBA00022603"/>
    </source>
</evidence>
<sequence length="404" mass="45427">MADMEMGEENVAESLVDMDKVRTIIEACKTGNMEVIDALVSESPTFAAQQELETGQSPLMVAASYGNGNLCQYLLEAGAPWNAIDRQGQCAGNYATANQHWGVVNLLVDWGVRAELVLGMMERTKRDIGESVTLQAQPGAAENQPCTKPDYLRQRLHYTADGQSLLDADKDAVMMEWERPLMKAHAQIMMEGSGRRVLNVGFGMGIIDTALQELSPSHHIIIEAHLDVYNRMIEERWDRRPNVQICFGRWQEVLPQLVSEGVVVDAIFYDTYGEHFLDLEDFHALIVKILSKPHGIYSFFNGLAPDNLFFHGVACQCVKLQLSQLGLDSEFLPCEIQVKDQVWEGIRRKYWHDRDTYYLPKCTWNAQFLATGTPPVEAIVEDARKNKTAADAQQLGESKRQKCA</sequence>
<dbReference type="SMART" id="SM00248">
    <property type="entry name" value="ANK"/>
    <property type="match status" value="2"/>
</dbReference>
<evidence type="ECO:0000256" key="9">
    <source>
        <dbReference type="ARBA" id="ARBA00022691"/>
    </source>
</evidence>
<dbReference type="PANTHER" id="PTHR32379">
    <property type="entry name" value="GUANIDINOACETATE N-METHYLTRANSFERASE"/>
    <property type="match status" value="1"/>
</dbReference>
<evidence type="ECO:0000313" key="15">
    <source>
        <dbReference type="EMBL" id="ACI65152.1"/>
    </source>
</evidence>
<accession>B5Y3M0</accession>
<dbReference type="eggNOG" id="KOG1709">
    <property type="taxonomic scope" value="Eukaryota"/>
</dbReference>
<keyword evidence="8" id="KW-0808">Transferase</keyword>
<dbReference type="GO" id="GO:0032259">
    <property type="term" value="P:methylation"/>
    <property type="evidence" value="ECO:0007669"/>
    <property type="project" value="UniProtKB-KW"/>
</dbReference>
<keyword evidence="10" id="KW-0539">Nucleus</keyword>
<dbReference type="InParanoid" id="B5Y3M0"/>
<protein>
    <recommendedName>
        <fullName evidence="5">Protein arginine N-methyltransferase 2</fullName>
    </recommendedName>
    <alternativeName>
        <fullName evidence="11">Protein-arginine N5-methyltransferase</fullName>
    </alternativeName>
    <alternativeName>
        <fullName evidence="12">Type IV protein arginine N-methyltransferase</fullName>
    </alternativeName>
</protein>
<dbReference type="Gene3D" id="3.40.50.150">
    <property type="entry name" value="Vaccinia Virus protein VP39"/>
    <property type="match status" value="1"/>
</dbReference>
<comment type="subcellular location">
    <subcellularLocation>
        <location evidence="3">Cytoplasm</location>
    </subcellularLocation>
    <subcellularLocation>
        <location evidence="2">Nucleus</location>
    </subcellularLocation>
</comment>
<dbReference type="GO" id="GO:0005737">
    <property type="term" value="C:cytoplasm"/>
    <property type="evidence" value="ECO:0007669"/>
    <property type="project" value="UniProtKB-SubCell"/>
</dbReference>
<dbReference type="InterPro" id="IPR036770">
    <property type="entry name" value="Ankyrin_rpt-contain_sf"/>
</dbReference>
<dbReference type="PROSITE" id="PS51559">
    <property type="entry name" value="SAM_RMT2"/>
    <property type="match status" value="1"/>
</dbReference>
<keyword evidence="7" id="KW-0489">Methyltransferase</keyword>
<proteinExistence type="predicted"/>
<feature type="repeat" description="ANK" evidence="13">
    <location>
        <begin position="54"/>
        <end position="86"/>
    </location>
</feature>
<evidence type="ECO:0000256" key="10">
    <source>
        <dbReference type="ARBA" id="ARBA00023242"/>
    </source>
</evidence>
<comment type="subunit">
    <text evidence="4">Monomer.</text>
</comment>
<dbReference type="GO" id="GO:0005634">
    <property type="term" value="C:nucleus"/>
    <property type="evidence" value="ECO:0007669"/>
    <property type="project" value="UniProtKB-SubCell"/>
</dbReference>
<keyword evidence="6" id="KW-0963">Cytoplasm</keyword>
<reference evidence="16" key="2">
    <citation type="submission" date="2008-08" db="EMBL/GenBank/DDBJ databases">
        <authorList>
            <consortium name="Diatom Consortium"/>
            <person name="Grigoriev I."/>
            <person name="Grimwood J."/>
            <person name="Kuo A."/>
            <person name="Otillar R.P."/>
            <person name="Salamov A."/>
            <person name="Detter J.C."/>
            <person name="Lindquist E."/>
            <person name="Shapiro H."/>
            <person name="Lucas S."/>
            <person name="Glavina del Rio T."/>
            <person name="Pitluck S."/>
            <person name="Rokhsar D."/>
            <person name="Bowler C."/>
        </authorList>
    </citation>
    <scope>GENOME REANNOTATION</scope>
    <source>
        <strain evidence="16">CCAP 1055/1</strain>
    </source>
</reference>
<dbReference type="PROSITE" id="PS50088">
    <property type="entry name" value="ANK_REPEAT"/>
    <property type="match status" value="1"/>
</dbReference>
<dbReference type="EMBL" id="CP001141">
    <property type="protein sequence ID" value="ACI65152.1"/>
    <property type="molecule type" value="Genomic_DNA"/>
</dbReference>
<dbReference type="GO" id="GO:0016274">
    <property type="term" value="F:protein-arginine N-methyltransferase activity"/>
    <property type="evidence" value="ECO:0007669"/>
    <property type="project" value="InterPro"/>
</dbReference>
<evidence type="ECO:0000256" key="11">
    <source>
        <dbReference type="ARBA" id="ARBA00031001"/>
    </source>
</evidence>
<dbReference type="OrthoDB" id="19014at2759"/>
<dbReference type="SUPFAM" id="SSF48403">
    <property type="entry name" value="Ankyrin repeat"/>
    <property type="match status" value="1"/>
</dbReference>
<name>B5Y3M0_PHATC</name>
<evidence type="ECO:0000256" key="5">
    <source>
        <dbReference type="ARBA" id="ARBA00018778"/>
    </source>
</evidence>
<dbReference type="PIRSF" id="PIRSF038148">
    <property type="entry name" value="Arginine_N-mtfrase-2"/>
    <property type="match status" value="1"/>
</dbReference>
<dbReference type="HOGENOM" id="CLU_033831_1_2_1"/>
<evidence type="ECO:0000256" key="6">
    <source>
        <dbReference type="ARBA" id="ARBA00022490"/>
    </source>
</evidence>
<organism evidence="15 16">
    <name type="scientific">Phaeodactylum tricornutum (strain CCAP 1055/1)</name>
    <dbReference type="NCBI Taxonomy" id="556484"/>
    <lineage>
        <taxon>Eukaryota</taxon>
        <taxon>Sar</taxon>
        <taxon>Stramenopiles</taxon>
        <taxon>Ochrophyta</taxon>
        <taxon>Bacillariophyta</taxon>
        <taxon>Bacillariophyceae</taxon>
        <taxon>Bacillariophycidae</taxon>
        <taxon>Naviculales</taxon>
        <taxon>Phaeodactylaceae</taxon>
        <taxon>Phaeodactylum</taxon>
    </lineage>
</organism>
<evidence type="ECO:0000256" key="1">
    <source>
        <dbReference type="ARBA" id="ARBA00002207"/>
    </source>
</evidence>
<keyword evidence="13" id="KW-0040">ANK repeat</keyword>
<dbReference type="AlphaFoldDB" id="B5Y3M0"/>
<dbReference type="PANTHER" id="PTHR32379:SF1">
    <property type="entry name" value="GUANIDINOACETATE N-METHYLTRANSFERASE"/>
    <property type="match status" value="1"/>
</dbReference>
<dbReference type="InterPro" id="IPR002110">
    <property type="entry name" value="Ankyrin_rpt"/>
</dbReference>
<evidence type="ECO:0000259" key="14">
    <source>
        <dbReference type="PROSITE" id="PS51559"/>
    </source>
</evidence>
<dbReference type="InterPro" id="IPR026480">
    <property type="entry name" value="RMT2_dom"/>
</dbReference>
<evidence type="ECO:0000256" key="3">
    <source>
        <dbReference type="ARBA" id="ARBA00004496"/>
    </source>
</evidence>
<dbReference type="Proteomes" id="UP000000759">
    <property type="component" value="Chromosome 11"/>
</dbReference>
<evidence type="ECO:0000313" key="16">
    <source>
        <dbReference type="Proteomes" id="UP000000759"/>
    </source>
</evidence>
<dbReference type="Pfam" id="PF12796">
    <property type="entry name" value="Ank_2"/>
    <property type="match status" value="1"/>
</dbReference>
<keyword evidence="9" id="KW-0949">S-adenosyl-L-methionine</keyword>
<dbReference type="InterPro" id="IPR051038">
    <property type="entry name" value="RMT2/GAMT_Mtase"/>
</dbReference>
<evidence type="ECO:0000256" key="13">
    <source>
        <dbReference type="PROSITE-ProRule" id="PRU00023"/>
    </source>
</evidence>
<evidence type="ECO:0000256" key="12">
    <source>
        <dbReference type="ARBA" id="ARBA00031724"/>
    </source>
</evidence>
<dbReference type="InterPro" id="IPR017408">
    <property type="entry name" value="Arginine_N-MeTrfase_2"/>
</dbReference>
<dbReference type="KEGG" id="pti:PHATR_46736"/>
<evidence type="ECO:0000256" key="2">
    <source>
        <dbReference type="ARBA" id="ARBA00004123"/>
    </source>
</evidence>